<protein>
    <submittedName>
        <fullName evidence="6">DnaK suppressor protein</fullName>
    </submittedName>
</protein>
<name>A0A418XEJ1_9PSED</name>
<dbReference type="OrthoDB" id="962301at2"/>
<dbReference type="AlphaFoldDB" id="A0A418XEJ1"/>
<dbReference type="InterPro" id="IPR000962">
    <property type="entry name" value="Znf_DskA_TraR"/>
</dbReference>
<reference evidence="6 7" key="1">
    <citation type="submission" date="2018-09" db="EMBL/GenBank/DDBJ databases">
        <authorList>
            <person name="Zhu H."/>
        </authorList>
    </citation>
    <scope>NUCLEOTIDE SEQUENCE [LARGE SCALE GENOMIC DNA]</scope>
    <source>
        <strain evidence="6 7">K1S02-6</strain>
    </source>
</reference>
<dbReference type="SUPFAM" id="SSF57716">
    <property type="entry name" value="Glucocorticoid receptor-like (DNA-binding domain)"/>
    <property type="match status" value="1"/>
</dbReference>
<gene>
    <name evidence="6" type="ORF">D3879_14780</name>
</gene>
<dbReference type="PROSITE" id="PS51128">
    <property type="entry name" value="ZF_DKSA_2"/>
    <property type="match status" value="1"/>
</dbReference>
<accession>A0A418XEJ1</accession>
<feature type="zinc finger region" description="dksA C4-type" evidence="4">
    <location>
        <begin position="34"/>
        <end position="58"/>
    </location>
</feature>
<evidence type="ECO:0000259" key="5">
    <source>
        <dbReference type="Pfam" id="PF01258"/>
    </source>
</evidence>
<dbReference type="EMBL" id="QYUR01000003">
    <property type="protein sequence ID" value="RJG10941.1"/>
    <property type="molecule type" value="Genomic_DNA"/>
</dbReference>
<evidence type="ECO:0000256" key="2">
    <source>
        <dbReference type="ARBA" id="ARBA00022771"/>
    </source>
</evidence>
<evidence type="ECO:0000256" key="4">
    <source>
        <dbReference type="PROSITE-ProRule" id="PRU00510"/>
    </source>
</evidence>
<evidence type="ECO:0000313" key="6">
    <source>
        <dbReference type="EMBL" id="RJG10941.1"/>
    </source>
</evidence>
<dbReference type="GO" id="GO:0008270">
    <property type="term" value="F:zinc ion binding"/>
    <property type="evidence" value="ECO:0007669"/>
    <property type="project" value="UniProtKB-KW"/>
</dbReference>
<dbReference type="Proteomes" id="UP000284021">
    <property type="component" value="Unassembled WGS sequence"/>
</dbReference>
<dbReference type="PANTHER" id="PTHR38777:SF1">
    <property type="entry name" value="DNAK SUPPRESSOR PROTEIN"/>
    <property type="match status" value="1"/>
</dbReference>
<keyword evidence="3" id="KW-0862">Zinc</keyword>
<keyword evidence="7" id="KW-1185">Reference proteome</keyword>
<dbReference type="Pfam" id="PF01258">
    <property type="entry name" value="zf-dskA_traR"/>
    <property type="match status" value="1"/>
</dbReference>
<dbReference type="RefSeq" id="WP_119955073.1">
    <property type="nucleotide sequence ID" value="NZ_QYUR01000003.1"/>
</dbReference>
<evidence type="ECO:0000256" key="3">
    <source>
        <dbReference type="ARBA" id="ARBA00022833"/>
    </source>
</evidence>
<feature type="domain" description="Zinc finger DksA/TraR C4-type" evidence="5">
    <location>
        <begin position="30"/>
        <end position="60"/>
    </location>
</feature>
<organism evidence="6 7">
    <name type="scientific">Pseudomonas cavernicola</name>
    <dbReference type="NCBI Taxonomy" id="2320866"/>
    <lineage>
        <taxon>Bacteria</taxon>
        <taxon>Pseudomonadati</taxon>
        <taxon>Pseudomonadota</taxon>
        <taxon>Gammaproteobacteria</taxon>
        <taxon>Pseudomonadales</taxon>
        <taxon>Pseudomonadaceae</taxon>
        <taxon>Pseudomonas</taxon>
    </lineage>
</organism>
<proteinExistence type="predicted"/>
<comment type="caution">
    <text evidence="6">The sequence shown here is derived from an EMBL/GenBank/DDBJ whole genome shotgun (WGS) entry which is preliminary data.</text>
</comment>
<dbReference type="GO" id="GO:1900378">
    <property type="term" value="P:positive regulation of secondary metabolite biosynthetic process"/>
    <property type="evidence" value="ECO:0007669"/>
    <property type="project" value="TreeGrafter"/>
</dbReference>
<keyword evidence="1" id="KW-0479">Metal-binding</keyword>
<evidence type="ECO:0000256" key="1">
    <source>
        <dbReference type="ARBA" id="ARBA00022723"/>
    </source>
</evidence>
<sequence>MADDADVTQDCIEVELSNALAARVQYTGIAATECQDCGDAIPPARREAVKGTQHCTPCAELLALRAGGVRRG</sequence>
<evidence type="ECO:0000313" key="7">
    <source>
        <dbReference type="Proteomes" id="UP000284021"/>
    </source>
</evidence>
<keyword evidence="2" id="KW-0863">Zinc-finger</keyword>
<dbReference type="PANTHER" id="PTHR38777">
    <property type="entry name" value="FELS-2 PROPHAGE PROTEIN"/>
    <property type="match status" value="1"/>
</dbReference>